<name>A0ABD1WQA1_9LAMI</name>
<reference evidence="3" key="1">
    <citation type="submission" date="2024-07" db="EMBL/GenBank/DDBJ databases">
        <title>Two chromosome-level genome assemblies of Korean endemic species Abeliophyllum distichum and Forsythia ovata (Oleaceae).</title>
        <authorList>
            <person name="Jang H."/>
        </authorList>
    </citation>
    <scope>NUCLEOTIDE SEQUENCE [LARGE SCALE GENOMIC DNA]</scope>
</reference>
<accession>A0ABD1WQA1</accession>
<evidence type="ECO:0000313" key="3">
    <source>
        <dbReference type="Proteomes" id="UP001604277"/>
    </source>
</evidence>
<feature type="compositionally biased region" description="Polar residues" evidence="1">
    <location>
        <begin position="173"/>
        <end position="187"/>
    </location>
</feature>
<evidence type="ECO:0000256" key="1">
    <source>
        <dbReference type="SAM" id="MobiDB-lite"/>
    </source>
</evidence>
<feature type="compositionally biased region" description="Basic residues" evidence="1">
    <location>
        <begin position="156"/>
        <end position="168"/>
    </location>
</feature>
<dbReference type="Proteomes" id="UP001604277">
    <property type="component" value="Unassembled WGS sequence"/>
</dbReference>
<dbReference type="EMBL" id="JBFOLJ010000003">
    <property type="protein sequence ID" value="KAL2550535.1"/>
    <property type="molecule type" value="Genomic_DNA"/>
</dbReference>
<proteinExistence type="predicted"/>
<evidence type="ECO:0000313" key="2">
    <source>
        <dbReference type="EMBL" id="KAL2550535.1"/>
    </source>
</evidence>
<comment type="caution">
    <text evidence="2">The sequence shown here is derived from an EMBL/GenBank/DDBJ whole genome shotgun (WGS) entry which is preliminary data.</text>
</comment>
<gene>
    <name evidence="2" type="ORF">Fot_12065</name>
</gene>
<feature type="region of interest" description="Disordered" evidence="1">
    <location>
        <begin position="152"/>
        <end position="200"/>
    </location>
</feature>
<organism evidence="2 3">
    <name type="scientific">Forsythia ovata</name>
    <dbReference type="NCBI Taxonomy" id="205694"/>
    <lineage>
        <taxon>Eukaryota</taxon>
        <taxon>Viridiplantae</taxon>
        <taxon>Streptophyta</taxon>
        <taxon>Embryophyta</taxon>
        <taxon>Tracheophyta</taxon>
        <taxon>Spermatophyta</taxon>
        <taxon>Magnoliopsida</taxon>
        <taxon>eudicotyledons</taxon>
        <taxon>Gunneridae</taxon>
        <taxon>Pentapetalae</taxon>
        <taxon>asterids</taxon>
        <taxon>lamiids</taxon>
        <taxon>Lamiales</taxon>
        <taxon>Oleaceae</taxon>
        <taxon>Forsythieae</taxon>
        <taxon>Forsythia</taxon>
    </lineage>
</organism>
<feature type="compositionally biased region" description="Basic and acidic residues" evidence="1">
    <location>
        <begin position="188"/>
        <end position="200"/>
    </location>
</feature>
<keyword evidence="3" id="KW-1185">Reference proteome</keyword>
<sequence>MEGADSLKPIYIPTDRRVSALEAKKNPETQVEFVETLYSSGSSTNNRPNIARHSSRVTVQLDDIKRLVSFISCLLGILSGEARDGEGTSHRMKVKRPSGVEPLMCPSMNRRDFLIAQELNNELGEAGSGEGINERVRMRGQQRVRTLDVPISGPKRLSRNSRVKKTHHLQPPIYNNKTSKNFDFQNRGSEETEKNSKTRVEVVETSSSSTISTNNKPTIVRHPFETIVQSNDTKRIVSYRS</sequence>
<dbReference type="AlphaFoldDB" id="A0ABD1WQA1"/>
<protein>
    <submittedName>
        <fullName evidence="2">Uncharacterized protein</fullName>
    </submittedName>
</protein>